<dbReference type="Pfam" id="PF24173">
    <property type="entry name" value="TPR_TTI1_N"/>
    <property type="match status" value="1"/>
</dbReference>
<evidence type="ECO:0000256" key="3">
    <source>
        <dbReference type="ARBA" id="ARBA00022553"/>
    </source>
</evidence>
<dbReference type="Pfam" id="PF24181">
    <property type="entry name" value="TPR_TTI1_C"/>
    <property type="match status" value="1"/>
</dbReference>
<evidence type="ECO:0000259" key="9">
    <source>
        <dbReference type="Pfam" id="PF24173"/>
    </source>
</evidence>
<gene>
    <name evidence="11" type="ORF">KOW79_013135</name>
</gene>
<dbReference type="EMBL" id="JAHKSW010000015">
    <property type="protein sequence ID" value="KAG7323433.1"/>
    <property type="molecule type" value="Genomic_DNA"/>
</dbReference>
<dbReference type="InterPro" id="IPR057566">
    <property type="entry name" value="TPR_TTI1_N"/>
</dbReference>
<organism evidence="11 12">
    <name type="scientific">Hemibagrus wyckioides</name>
    <dbReference type="NCBI Taxonomy" id="337641"/>
    <lineage>
        <taxon>Eukaryota</taxon>
        <taxon>Metazoa</taxon>
        <taxon>Chordata</taxon>
        <taxon>Craniata</taxon>
        <taxon>Vertebrata</taxon>
        <taxon>Euteleostomi</taxon>
        <taxon>Actinopterygii</taxon>
        <taxon>Neopterygii</taxon>
        <taxon>Teleostei</taxon>
        <taxon>Ostariophysi</taxon>
        <taxon>Siluriformes</taxon>
        <taxon>Bagridae</taxon>
        <taxon>Hemibagrus</taxon>
    </lineage>
</organism>
<feature type="compositionally biased region" description="Acidic residues" evidence="8">
    <location>
        <begin position="855"/>
        <end position="866"/>
    </location>
</feature>
<reference evidence="11 12" key="1">
    <citation type="submission" date="2021-06" db="EMBL/GenBank/DDBJ databases">
        <title>Chromosome-level genome assembly of the red-tail catfish (Hemibagrus wyckioides).</title>
        <authorList>
            <person name="Shao F."/>
        </authorList>
    </citation>
    <scope>NUCLEOTIDE SEQUENCE [LARGE SCALE GENOMIC DNA]</scope>
    <source>
        <strain evidence="11">EC202008001</strain>
        <tissue evidence="11">Blood</tissue>
    </source>
</reference>
<evidence type="ECO:0000256" key="7">
    <source>
        <dbReference type="ARBA" id="ARBA00071526"/>
    </source>
</evidence>
<evidence type="ECO:0000256" key="8">
    <source>
        <dbReference type="SAM" id="MobiDB-lite"/>
    </source>
</evidence>
<dbReference type="InterPro" id="IPR016441">
    <property type="entry name" value="Tti1"/>
</dbReference>
<dbReference type="Pfam" id="PF24176">
    <property type="entry name" value="TPR_TTI1_2nd"/>
    <property type="match status" value="1"/>
</dbReference>
<protein>
    <recommendedName>
        <fullName evidence="7">TELO2-interacting protein 1 homolog</fullName>
    </recommendedName>
</protein>
<comment type="subcellular location">
    <subcellularLocation>
        <location evidence="1">Cytoplasm</location>
    </subcellularLocation>
</comment>
<dbReference type="InterPro" id="IPR052587">
    <property type="entry name" value="TELO2-interacting_protein_1"/>
</dbReference>
<dbReference type="Pfam" id="PF21547">
    <property type="entry name" value="TTI1"/>
    <property type="match status" value="1"/>
</dbReference>
<accession>A0A9D3SL28</accession>
<feature type="region of interest" description="Disordered" evidence="8">
    <location>
        <begin position="838"/>
        <end position="869"/>
    </location>
</feature>
<keyword evidence="12" id="KW-1185">Reference proteome</keyword>
<comment type="similarity">
    <text evidence="6">Belongs to the tti1 family.</text>
</comment>
<dbReference type="InterPro" id="IPR011989">
    <property type="entry name" value="ARM-like"/>
</dbReference>
<name>A0A9D3SL28_9TELE</name>
<feature type="domain" description="TTI1 N-terminal TPR" evidence="9">
    <location>
        <begin position="41"/>
        <end position="374"/>
    </location>
</feature>
<dbReference type="PIRSF" id="PIRSF005250">
    <property type="entry name" value="UCP005250"/>
    <property type="match status" value="1"/>
</dbReference>
<comment type="function">
    <text evidence="5">Regulator of the DNA damage response (DDR). Part of the TTT complex that is required to stabilize protein levels of the phosphatidylinositol 3-kinase-related protein kinase (PIKK) family proteins. The TTT complex is involved in the cellular resistance to DNA damage stresses, like ionizing radiation (IR), ultraviolet (UV) and mitomycin C (MMC). Together with the TTT complex and HSP90 may participate in the proper folding of newly synthesized PIKKs. Promotes assembly, stabilizes and maintains the activity of mTORC1 and mTORC2 complexes, which regulate cell growth and survival in response to nutrient and hormonal signals.</text>
</comment>
<sequence>MNERSLGFAQRPGRRHAGLKIYSVHSWRMADHQIDDPKIAFAYLRPSCVLLTKEPTLSNIEALNGHLRDVSDGVLQLLQDYVLFPLRFVLKTPGAKREGIVQAVMDAMTYVLEKTCIQNWESLRDLFSELCLCLCCPKDPGKPAPSSEELKLAVLRCLNALMHSAYGDVVYRMYEPAMLPGLGAAVSLLLALAEQEKARGVQVAALKCLLSLFLQCDCQQTHVEPEEEEKNLLGSTLASFLPGITRALSHVISGDVRQGHEVMVKAMRVWYTTVGLVMADKQLQNHSTVSEGSRELGRIAELVVKRTPSWSKSTSQRLVLALQKVISSTTAHQHWRVRLELVSLSDHLLTQCSKSLPECIGPLLEALVGAVGDEEPRVKERCSAVLAEVSRRHQASGGQALTDVLSENLHSLVSSLPRLMRTTDDKRKLFTLTVFLGYLKILGPQVDLVLTSAVHLQRISKALMQVLELDVTDVRIVEERRFAPLCADLAPDAPEVQHQRKYFLYFTDDKIFSALKQVCQMLGRYGNLYLLVDHFLELYKESSVYRKQAALVLNEVISGAAGVGMETESSEISRISHEDLKCAITSVIEEYISLNNWHLTTVMDDSDVEEQEKRHSSVPSILTRLDENGHQLMPAFNSKTPTLHQLNSNIWQICIQLEGIGSFALALGSDFRLFLMTSLYPVLEKAGDTSLLISQSALSAMHDLCVACSYSSLKELVIRNADYLLNDVSLNLSRPSVHPHAPRVLAVMFAHSDATLLPLVADVVQDVLTALDLSYDQRSRQFCIVLHALMKALVRWFNSSTTDLRQTSTASKHTPNPETLNLRQFLLDYRKQKELAEGIGAEEKEESGDAAAPEVNEEDEDQEEEPDVKAELPLHVTLTKDVMERCVHLLSHPNLGVRLKVLDIVELCVSVLSEMENELLPMVHRCWPALLQRLTNDDPLAIPRAFRVLCVLGETCGDFLRKRVSKEVLPRLTSSLSHQAETSARSGPMYTHTLAYKLQLAVLQGLGPLCVRLDLVDSDLDRIIEACLPYLSCRQPIRLQEACLSVFRYMMQLDPDACWFTLSELCCPAAYELLFPVKLSGMSRARSEYTHNVLTLLRELQPELNPHASID</sequence>
<dbReference type="InterPro" id="IPR049362">
    <property type="entry name" value="TTI1_rpt"/>
</dbReference>
<evidence type="ECO:0000256" key="2">
    <source>
        <dbReference type="ARBA" id="ARBA00022490"/>
    </source>
</evidence>
<feature type="domain" description="TTI1 C-terminal TPR" evidence="10">
    <location>
        <begin position="785"/>
        <end position="1059"/>
    </location>
</feature>
<comment type="caution">
    <text evidence="11">The sequence shown here is derived from an EMBL/GenBank/DDBJ whole genome shotgun (WGS) entry which is preliminary data.</text>
</comment>
<dbReference type="PANTHER" id="PTHR18460">
    <property type="entry name" value="TEL2 INTERACTING PROTEIN 1 TTI1 FAMILY MEMBER"/>
    <property type="match status" value="1"/>
</dbReference>
<dbReference type="InterPro" id="IPR016024">
    <property type="entry name" value="ARM-type_fold"/>
</dbReference>
<evidence type="ECO:0000259" key="10">
    <source>
        <dbReference type="Pfam" id="PF24181"/>
    </source>
</evidence>
<proteinExistence type="inferred from homology"/>
<keyword evidence="3" id="KW-0597">Phosphoprotein</keyword>
<evidence type="ECO:0000256" key="5">
    <source>
        <dbReference type="ARBA" id="ARBA00056900"/>
    </source>
</evidence>
<dbReference type="Gene3D" id="1.25.10.10">
    <property type="entry name" value="Leucine-rich Repeat Variant"/>
    <property type="match status" value="3"/>
</dbReference>
<dbReference type="OrthoDB" id="49511at2759"/>
<evidence type="ECO:0000256" key="6">
    <source>
        <dbReference type="ARBA" id="ARBA00061544"/>
    </source>
</evidence>
<dbReference type="FunFam" id="1.25.10.10:FF:000229">
    <property type="entry name" value="TELO2-interacting protein 1 homolog"/>
    <property type="match status" value="1"/>
</dbReference>
<keyword evidence="4" id="KW-0832">Ubl conjugation</keyword>
<dbReference type="AlphaFoldDB" id="A0A9D3SL28"/>
<dbReference type="GO" id="GO:0005737">
    <property type="term" value="C:cytoplasm"/>
    <property type="evidence" value="ECO:0007669"/>
    <property type="project" value="UniProtKB-SubCell"/>
</dbReference>
<dbReference type="Proteomes" id="UP000824219">
    <property type="component" value="Linkage Group LG15"/>
</dbReference>
<dbReference type="PANTHER" id="PTHR18460:SF3">
    <property type="entry name" value="TELO2-INTERACTING PROTEIN 1 HOMOLOG"/>
    <property type="match status" value="1"/>
</dbReference>
<keyword evidence="2" id="KW-0963">Cytoplasm</keyword>
<dbReference type="InterPro" id="IPR057567">
    <property type="entry name" value="TPR_TTI1_C"/>
</dbReference>
<evidence type="ECO:0000256" key="4">
    <source>
        <dbReference type="ARBA" id="ARBA00022843"/>
    </source>
</evidence>
<evidence type="ECO:0000313" key="11">
    <source>
        <dbReference type="EMBL" id="KAG7323433.1"/>
    </source>
</evidence>
<evidence type="ECO:0000256" key="1">
    <source>
        <dbReference type="ARBA" id="ARBA00004496"/>
    </source>
</evidence>
<evidence type="ECO:0000313" key="12">
    <source>
        <dbReference type="Proteomes" id="UP000824219"/>
    </source>
</evidence>
<dbReference type="FunFam" id="1.25.10.10:FF:000240">
    <property type="entry name" value="TELO2-interacting protein 1 homolog"/>
    <property type="match status" value="1"/>
</dbReference>
<dbReference type="SUPFAM" id="SSF48371">
    <property type="entry name" value="ARM repeat"/>
    <property type="match status" value="1"/>
</dbReference>